<evidence type="ECO:0000313" key="1">
    <source>
        <dbReference type="EMBL" id="SLN10961.1"/>
    </source>
</evidence>
<dbReference type="AlphaFoldDB" id="A0A1Y5R8L1"/>
<keyword evidence="2" id="KW-1185">Reference proteome</keyword>
<evidence type="ECO:0000313" key="2">
    <source>
        <dbReference type="Proteomes" id="UP000193870"/>
    </source>
</evidence>
<protein>
    <submittedName>
        <fullName evidence="1">Uncharacterized protein</fullName>
    </submittedName>
</protein>
<dbReference type="Proteomes" id="UP000193870">
    <property type="component" value="Unassembled WGS sequence"/>
</dbReference>
<gene>
    <name evidence="1" type="ORF">PAM7066_00068</name>
</gene>
<accession>A0A1Y5R8L1</accession>
<name>A0A1Y5R8L1_9RHOB</name>
<dbReference type="EMBL" id="FWFV01000001">
    <property type="protein sequence ID" value="SLN10961.1"/>
    <property type="molecule type" value="Genomic_DNA"/>
</dbReference>
<proteinExistence type="predicted"/>
<reference evidence="1 2" key="1">
    <citation type="submission" date="2017-03" db="EMBL/GenBank/DDBJ databases">
        <authorList>
            <person name="Afonso C.L."/>
            <person name="Miller P.J."/>
            <person name="Scott M.A."/>
            <person name="Spackman E."/>
            <person name="Goraichik I."/>
            <person name="Dimitrov K.M."/>
            <person name="Suarez D.L."/>
            <person name="Swayne D.E."/>
        </authorList>
    </citation>
    <scope>NUCLEOTIDE SEQUENCE [LARGE SCALE GENOMIC DNA]</scope>
    <source>
        <strain evidence="1 2">CECT 7066</strain>
    </source>
</reference>
<organism evidence="1 2">
    <name type="scientific">Palleronia marisminoris</name>
    <dbReference type="NCBI Taxonomy" id="315423"/>
    <lineage>
        <taxon>Bacteria</taxon>
        <taxon>Pseudomonadati</taxon>
        <taxon>Pseudomonadota</taxon>
        <taxon>Alphaproteobacteria</taxon>
        <taxon>Rhodobacterales</taxon>
        <taxon>Roseobacteraceae</taxon>
        <taxon>Palleronia</taxon>
    </lineage>
</organism>
<sequence length="30" mass="3516">MERNTHDQDLAVFAAEYPQKRLCMFCTAEP</sequence>